<proteinExistence type="predicted"/>
<evidence type="ECO:0000313" key="2">
    <source>
        <dbReference type="Proteomes" id="UP000765509"/>
    </source>
</evidence>
<dbReference type="Proteomes" id="UP000765509">
    <property type="component" value="Unassembled WGS sequence"/>
</dbReference>
<name>A0A9Q3B8R9_9BASI</name>
<keyword evidence="2" id="KW-1185">Reference proteome</keyword>
<protein>
    <submittedName>
        <fullName evidence="1">Uncharacterized protein</fullName>
    </submittedName>
</protein>
<reference evidence="1" key="1">
    <citation type="submission" date="2021-03" db="EMBL/GenBank/DDBJ databases">
        <title>Draft genome sequence of rust myrtle Austropuccinia psidii MF-1, a brazilian biotype.</title>
        <authorList>
            <person name="Quecine M.C."/>
            <person name="Pachon D.M.R."/>
            <person name="Bonatelli M.L."/>
            <person name="Correr F.H."/>
            <person name="Franceschini L.M."/>
            <person name="Leite T.F."/>
            <person name="Margarido G.R.A."/>
            <person name="Almeida C.A."/>
            <person name="Ferrarezi J.A."/>
            <person name="Labate C.A."/>
        </authorList>
    </citation>
    <scope>NUCLEOTIDE SEQUENCE</scope>
    <source>
        <strain evidence="1">MF-1</strain>
    </source>
</reference>
<dbReference type="EMBL" id="AVOT02000062">
    <property type="protein sequence ID" value="MBW0460814.1"/>
    <property type="molecule type" value="Genomic_DNA"/>
</dbReference>
<comment type="caution">
    <text evidence="1">The sequence shown here is derived from an EMBL/GenBank/DDBJ whole genome shotgun (WGS) entry which is preliminary data.</text>
</comment>
<organism evidence="1 2">
    <name type="scientific">Austropuccinia psidii MF-1</name>
    <dbReference type="NCBI Taxonomy" id="1389203"/>
    <lineage>
        <taxon>Eukaryota</taxon>
        <taxon>Fungi</taxon>
        <taxon>Dikarya</taxon>
        <taxon>Basidiomycota</taxon>
        <taxon>Pucciniomycotina</taxon>
        <taxon>Pucciniomycetes</taxon>
        <taxon>Pucciniales</taxon>
        <taxon>Sphaerophragmiaceae</taxon>
        <taxon>Austropuccinia</taxon>
    </lineage>
</organism>
<evidence type="ECO:0000313" key="1">
    <source>
        <dbReference type="EMBL" id="MBW0460814.1"/>
    </source>
</evidence>
<sequence>MTEVYKSGNILRKSDGFSRWALANTPENPAWVPQEENHIEGICVAENCTELFNKLKESYKMGKNCHIFCQLLMKYLEDPSLSSKPEEIWKKPYDEGRFHLLDRIPYSRTKHTPFMRLKDSTLINPILNQFHDSVVSGPLSEDRTL</sequence>
<accession>A0A9Q3B8R9</accession>
<gene>
    <name evidence="1" type="ORF">O181_000529</name>
</gene>
<dbReference type="AlphaFoldDB" id="A0A9Q3B8R9"/>